<dbReference type="RefSeq" id="WP_022635638.1">
    <property type="nucleotide sequence ID" value="NZ_ASJR01000001.1"/>
</dbReference>
<dbReference type="OrthoDB" id="9787242at2"/>
<feature type="domain" description="WYL" evidence="1">
    <location>
        <begin position="148"/>
        <end position="214"/>
    </location>
</feature>
<accession>U7DCK7</accession>
<dbReference type="PROSITE" id="PS52050">
    <property type="entry name" value="WYL"/>
    <property type="match status" value="1"/>
</dbReference>
<dbReference type="AlphaFoldDB" id="U7DCK7"/>
<dbReference type="Pfam" id="PF13280">
    <property type="entry name" value="WYL"/>
    <property type="match status" value="1"/>
</dbReference>
<dbReference type="Proteomes" id="UP000017148">
    <property type="component" value="Unassembled WGS sequence"/>
</dbReference>
<dbReference type="STRING" id="1313304.CALK_0070"/>
<dbReference type="eggNOG" id="COG2378">
    <property type="taxonomic scope" value="Bacteria"/>
</dbReference>
<sequence>MDRKVLRVFTLIQILLDTTYPLSLDDMELRLEERGIALPSRRTIFRDLQDIQRLGYTITSSRRGSLYQIQNKADFAGSFFTHDMVQALHMGKGLFRYFEGTIFKETLDRAISMITASTNPYGDTPQEIDRGFSVQLGPCRDYRDKRDVVDEVISALYGGYRLRITYVKMGEVPKTFSLSPYRMIIYHDSLYLLGLKEGDSFLKIFHITRIDEAEQEERVAHFDPALLEEYEDKAVHSFGIMTYGSKERVRLRFAAESASFIYERVWHESQKIEETKSGDIILTMDVFCNDELVTWVLGLSGALRDIAPPCLKEMVQRRCYDLCNL</sequence>
<reference evidence="3 4" key="1">
    <citation type="journal article" date="2013" name="Environ. Microbiol.">
        <title>Genome analysis of Chitinivibrio alkaliphilus gen. nov., sp. nov., a novel extremely haloalkaliphilic anaerobic chitinolytic bacterium from the candidate phylum Termite Group 3.</title>
        <authorList>
            <person name="Sorokin D.Y."/>
            <person name="Gumerov V.M."/>
            <person name="Rakitin A.L."/>
            <person name="Beletsky A.V."/>
            <person name="Damste J.S."/>
            <person name="Muyzer G."/>
            <person name="Mardanov A.V."/>
            <person name="Ravin N.V."/>
        </authorList>
    </citation>
    <scope>NUCLEOTIDE SEQUENCE [LARGE SCALE GENOMIC DNA]</scope>
    <source>
        <strain evidence="3 4">ACht1</strain>
    </source>
</reference>
<evidence type="ECO:0000313" key="3">
    <source>
        <dbReference type="EMBL" id="ERP39278.1"/>
    </source>
</evidence>
<name>U7DCK7_9BACT</name>
<evidence type="ECO:0000259" key="2">
    <source>
        <dbReference type="Pfam" id="PF25583"/>
    </source>
</evidence>
<dbReference type="PANTHER" id="PTHR34580:SF1">
    <property type="entry name" value="PROTEIN PAFC"/>
    <property type="match status" value="1"/>
</dbReference>
<feature type="domain" description="WCX" evidence="2">
    <location>
        <begin position="246"/>
        <end position="318"/>
    </location>
</feature>
<dbReference type="Pfam" id="PF25583">
    <property type="entry name" value="WCX"/>
    <property type="match status" value="1"/>
</dbReference>
<dbReference type="InterPro" id="IPR026881">
    <property type="entry name" value="WYL_dom"/>
</dbReference>
<dbReference type="PANTHER" id="PTHR34580">
    <property type="match status" value="1"/>
</dbReference>
<dbReference type="EMBL" id="ASJR01000001">
    <property type="protein sequence ID" value="ERP39278.1"/>
    <property type="molecule type" value="Genomic_DNA"/>
</dbReference>
<organism evidence="3 4">
    <name type="scientific">Chitinivibrio alkaliphilus ACht1</name>
    <dbReference type="NCBI Taxonomy" id="1313304"/>
    <lineage>
        <taxon>Bacteria</taxon>
        <taxon>Pseudomonadati</taxon>
        <taxon>Fibrobacterota</taxon>
        <taxon>Chitinivibrionia</taxon>
        <taxon>Chitinivibrionales</taxon>
        <taxon>Chitinivibrionaceae</taxon>
        <taxon>Chitinivibrio</taxon>
    </lineage>
</organism>
<keyword evidence="4" id="KW-1185">Reference proteome</keyword>
<proteinExistence type="predicted"/>
<evidence type="ECO:0000259" key="1">
    <source>
        <dbReference type="Pfam" id="PF13280"/>
    </source>
</evidence>
<comment type="caution">
    <text evidence="3">The sequence shown here is derived from an EMBL/GenBank/DDBJ whole genome shotgun (WGS) entry which is preliminary data.</text>
</comment>
<dbReference type="InterPro" id="IPR057727">
    <property type="entry name" value="WCX_dom"/>
</dbReference>
<gene>
    <name evidence="3" type="ORF">CALK_0070</name>
</gene>
<dbReference type="InterPro" id="IPR051534">
    <property type="entry name" value="CBASS_pafABC_assoc_protein"/>
</dbReference>
<protein>
    <submittedName>
        <fullName evidence="3">Transcriptional regulator</fullName>
    </submittedName>
</protein>
<evidence type="ECO:0000313" key="4">
    <source>
        <dbReference type="Proteomes" id="UP000017148"/>
    </source>
</evidence>